<dbReference type="SUPFAM" id="SSF53756">
    <property type="entry name" value="UDP-Glycosyltransferase/glycogen phosphorylase"/>
    <property type="match status" value="1"/>
</dbReference>
<dbReference type="Pfam" id="PF13439">
    <property type="entry name" value="Glyco_transf_4"/>
    <property type="match status" value="1"/>
</dbReference>
<keyword evidence="4" id="KW-1185">Reference proteome</keyword>
<organism evidence="3 4">
    <name type="scientific">Pseudoalteromonas caenipelagi</name>
    <dbReference type="NCBI Taxonomy" id="2726988"/>
    <lineage>
        <taxon>Bacteria</taxon>
        <taxon>Pseudomonadati</taxon>
        <taxon>Pseudomonadota</taxon>
        <taxon>Gammaproteobacteria</taxon>
        <taxon>Alteromonadales</taxon>
        <taxon>Pseudoalteromonadaceae</taxon>
        <taxon>Pseudoalteromonas</taxon>
    </lineage>
</organism>
<evidence type="ECO:0000313" key="3">
    <source>
        <dbReference type="EMBL" id="NOU51795.1"/>
    </source>
</evidence>
<dbReference type="EMBL" id="JABBPG010000006">
    <property type="protein sequence ID" value="NOU51795.1"/>
    <property type="molecule type" value="Genomic_DNA"/>
</dbReference>
<dbReference type="PANTHER" id="PTHR45947">
    <property type="entry name" value="SULFOQUINOVOSYL TRANSFERASE SQD2"/>
    <property type="match status" value="1"/>
</dbReference>
<sequence length="400" mass="45211">MNNKTSQPCVFLTSNQYKPNIGGIENSLYHLGQEYKNLGYQVVIIASDLNPENKELCEFEDEDGVTIYRYKAKQGSGFLGFAKHALNAIRLYKKLLKLYQPQVTICRFHFNLVLLKVVGYKNIVYLVPGVVENETRASLQIQNSVIGLVKSKLSFALHKTMQKLAFSFTDKLFVFSENMRDQIRRINRTKPIYICKPGVSLARFTILKRSEKLIRRESLGIKTAGPVFFCIGRFVKAKGFDTAIKALHSLNDSSAQLWLLGEGPEEAELKKLSHELQVSEQIKFLGRQSCPEKYYQAADFFIMSSTYEPLGQTILEALACGLPIIAAKSSTSIITATSEMLSETKNILLEEYSPTAFSAAMQNYISLSELAYESFQVENRDLAESKFSWLKLAKELATYD</sequence>
<dbReference type="InterPro" id="IPR028098">
    <property type="entry name" value="Glyco_trans_4-like_N"/>
</dbReference>
<proteinExistence type="predicted"/>
<dbReference type="InterPro" id="IPR050194">
    <property type="entry name" value="Glycosyltransferase_grp1"/>
</dbReference>
<dbReference type="Gene3D" id="3.40.50.2000">
    <property type="entry name" value="Glycogen Phosphorylase B"/>
    <property type="match status" value="2"/>
</dbReference>
<reference evidence="3 4" key="1">
    <citation type="submission" date="2020-04" db="EMBL/GenBank/DDBJ databases">
        <title>Pseudoalteromonas caenipelagi sp. nov., isolated from a tidal flat.</title>
        <authorList>
            <person name="Park S."/>
            <person name="Yoon J.-H."/>
        </authorList>
    </citation>
    <scope>NUCLEOTIDE SEQUENCE [LARGE SCALE GENOMIC DNA]</scope>
    <source>
        <strain evidence="3 4">JBTF-M23</strain>
    </source>
</reference>
<dbReference type="RefSeq" id="WP_171626852.1">
    <property type="nucleotide sequence ID" value="NZ_JABBPG010000006.1"/>
</dbReference>
<feature type="domain" description="Glycosyl transferase family 1" evidence="1">
    <location>
        <begin position="216"/>
        <end position="370"/>
    </location>
</feature>
<dbReference type="InterPro" id="IPR001296">
    <property type="entry name" value="Glyco_trans_1"/>
</dbReference>
<name>A0A849VF53_9GAMM</name>
<dbReference type="CDD" id="cd03801">
    <property type="entry name" value="GT4_PimA-like"/>
    <property type="match status" value="1"/>
</dbReference>
<dbReference type="Proteomes" id="UP000586305">
    <property type="component" value="Unassembled WGS sequence"/>
</dbReference>
<dbReference type="Pfam" id="PF00534">
    <property type="entry name" value="Glycos_transf_1"/>
    <property type="match status" value="1"/>
</dbReference>
<feature type="domain" description="Glycosyltransferase subfamily 4-like N-terminal" evidence="2">
    <location>
        <begin position="21"/>
        <end position="203"/>
    </location>
</feature>
<protein>
    <submittedName>
        <fullName evidence="3">Glycosyltransferase family 4 protein</fullName>
    </submittedName>
</protein>
<dbReference type="AlphaFoldDB" id="A0A849VF53"/>
<comment type="caution">
    <text evidence="3">The sequence shown here is derived from an EMBL/GenBank/DDBJ whole genome shotgun (WGS) entry which is preliminary data.</text>
</comment>
<keyword evidence="3" id="KW-0808">Transferase</keyword>
<dbReference type="GO" id="GO:0016757">
    <property type="term" value="F:glycosyltransferase activity"/>
    <property type="evidence" value="ECO:0007669"/>
    <property type="project" value="InterPro"/>
</dbReference>
<accession>A0A849VF53</accession>
<gene>
    <name evidence="3" type="ORF">HG263_14755</name>
</gene>
<evidence type="ECO:0000259" key="1">
    <source>
        <dbReference type="Pfam" id="PF00534"/>
    </source>
</evidence>
<evidence type="ECO:0000259" key="2">
    <source>
        <dbReference type="Pfam" id="PF13439"/>
    </source>
</evidence>
<dbReference type="PANTHER" id="PTHR45947:SF3">
    <property type="entry name" value="SULFOQUINOVOSYL TRANSFERASE SQD2"/>
    <property type="match status" value="1"/>
</dbReference>
<evidence type="ECO:0000313" key="4">
    <source>
        <dbReference type="Proteomes" id="UP000586305"/>
    </source>
</evidence>